<reference evidence="1 2" key="2">
    <citation type="submission" date="2024-02" db="EMBL/GenBank/DDBJ databases">
        <title>The Genome Sequence of Enterococcus sp. DIV0159.</title>
        <authorList>
            <person name="Earl A."/>
            <person name="Manson A."/>
            <person name="Gilmore M."/>
            <person name="Sanders J."/>
            <person name="Shea T."/>
            <person name="Howe W."/>
            <person name="Livny J."/>
            <person name="Cuomo C."/>
            <person name="Neafsey D."/>
            <person name="Birren B."/>
        </authorList>
    </citation>
    <scope>NUCLEOTIDE SEQUENCE [LARGE SCALE GENOMIC DNA]</scope>
    <source>
        <strain evidence="1 2">665A</strain>
    </source>
</reference>
<name>A0ABV0ET07_9ENTE</name>
<reference evidence="1 2" key="1">
    <citation type="submission" date="2021-03" db="EMBL/GenBank/DDBJ databases">
        <authorList>
            <person name="Gilmore M.S."/>
            <person name="Schwartzman J."/>
            <person name="Van Tyne D."/>
            <person name="Martin M."/>
            <person name="Earl A.M."/>
            <person name="Manson A.L."/>
            <person name="Straub T."/>
            <person name="Salamzade R."/>
            <person name="Saavedra J."/>
            <person name="Lebreton F."/>
            <person name="Prichula J."/>
            <person name="Schaufler K."/>
            <person name="Gaca A."/>
            <person name="Sgardioli B."/>
            <person name="Wagenaar J."/>
            <person name="Strong T."/>
        </authorList>
    </citation>
    <scope>NUCLEOTIDE SEQUENCE [LARGE SCALE GENOMIC DNA]</scope>
    <source>
        <strain evidence="1 2">665A</strain>
    </source>
</reference>
<sequence length="377" mass="44456">MQFESQVTLYPAPAPMMQDELISLPILAEIEKTCEYLFAPHGTLSNEQREKINQHFQQLFKFMDSSYHVELLVSADGFNWSDFWQAIHQFFPQFAWTKIQTEPPKYGKQMFRIDFIPLLYQETGFPFAVRLEESLKQQFTLLESDTVKHAEQLIRDLAEQQIKETTSENSVVVEQAETEEIRMAINPIQEENVRQESQSKARLRAVNQKLEMVIEKLELSMLHSGIQYFDQDYTKEESDWDKQLTISLREYTHLLQKARFLEQMWNLNGELINKTEKMTVTGNKLIYERDQVKQIKANLSTRDIHFVLYECQVIESRAKVHARPWFRKPYVKLMKMDYDNLLSKAAYFDLLQGESSILEKFVREHKDISASKAQEVG</sequence>
<dbReference type="Proteomes" id="UP000664357">
    <property type="component" value="Unassembled WGS sequence"/>
</dbReference>
<comment type="caution">
    <text evidence="1">The sequence shown here is derived from an EMBL/GenBank/DDBJ whole genome shotgun (WGS) entry which is preliminary data.</text>
</comment>
<proteinExistence type="predicted"/>
<evidence type="ECO:0000313" key="1">
    <source>
        <dbReference type="EMBL" id="MEO1770803.1"/>
    </source>
</evidence>
<accession>A0ABV0ET07</accession>
<dbReference type="EMBL" id="JAFREL020000002">
    <property type="protein sequence ID" value="MEO1770803.1"/>
    <property type="molecule type" value="Genomic_DNA"/>
</dbReference>
<keyword evidence="2" id="KW-1185">Reference proteome</keyword>
<evidence type="ECO:0000313" key="2">
    <source>
        <dbReference type="Proteomes" id="UP000664357"/>
    </source>
</evidence>
<protein>
    <submittedName>
        <fullName evidence="1">Uncharacterized protein</fullName>
    </submittedName>
</protein>
<dbReference type="RefSeq" id="WP_207703354.1">
    <property type="nucleotide sequence ID" value="NZ_JAFREL020000002.1"/>
</dbReference>
<gene>
    <name evidence="1" type="ORF">JZO67_002756</name>
</gene>
<organism evidence="1 2">
    <name type="scientific">Candidatus Enterococcus ferrettii</name>
    <dbReference type="NCBI Taxonomy" id="2815324"/>
    <lineage>
        <taxon>Bacteria</taxon>
        <taxon>Bacillati</taxon>
        <taxon>Bacillota</taxon>
        <taxon>Bacilli</taxon>
        <taxon>Lactobacillales</taxon>
        <taxon>Enterococcaceae</taxon>
        <taxon>Enterococcus</taxon>
    </lineage>
</organism>